<dbReference type="EMBL" id="CAJVQC010031557">
    <property type="protein sequence ID" value="CAG8748777.1"/>
    <property type="molecule type" value="Genomic_DNA"/>
</dbReference>
<sequence>QLNSSILTYPDDGPESFQYAYIEPQDLLEPQKKFKDKKSDIYSIEKTITGTPQAYADLYKKCWSTELDERLALVNILRNLNQLSEENCVEFITNIINIDVHSSETILTIQHALYGMVSESILVICLVALLIIVIKIQEVSKTNIANLADLYRKFIT</sequence>
<keyword evidence="2" id="KW-1185">Reference proteome</keyword>
<evidence type="ECO:0000313" key="2">
    <source>
        <dbReference type="Proteomes" id="UP000789920"/>
    </source>
</evidence>
<proteinExistence type="predicted"/>
<feature type="non-terminal residue" evidence="1">
    <location>
        <position position="1"/>
    </location>
</feature>
<feature type="non-terminal residue" evidence="1">
    <location>
        <position position="156"/>
    </location>
</feature>
<protein>
    <submittedName>
        <fullName evidence="1">13462_t:CDS:1</fullName>
    </submittedName>
</protein>
<gene>
    <name evidence="1" type="ORF">RPERSI_LOCUS13952</name>
</gene>
<name>A0ACA9QDU7_9GLOM</name>
<dbReference type="Proteomes" id="UP000789920">
    <property type="component" value="Unassembled WGS sequence"/>
</dbReference>
<reference evidence="1" key="1">
    <citation type="submission" date="2021-06" db="EMBL/GenBank/DDBJ databases">
        <authorList>
            <person name="Kallberg Y."/>
            <person name="Tangrot J."/>
            <person name="Rosling A."/>
        </authorList>
    </citation>
    <scope>NUCLEOTIDE SEQUENCE</scope>
    <source>
        <strain evidence="1">MA461A</strain>
    </source>
</reference>
<evidence type="ECO:0000313" key="1">
    <source>
        <dbReference type="EMBL" id="CAG8748777.1"/>
    </source>
</evidence>
<accession>A0ACA9QDU7</accession>
<organism evidence="1 2">
    <name type="scientific">Racocetra persica</name>
    <dbReference type="NCBI Taxonomy" id="160502"/>
    <lineage>
        <taxon>Eukaryota</taxon>
        <taxon>Fungi</taxon>
        <taxon>Fungi incertae sedis</taxon>
        <taxon>Mucoromycota</taxon>
        <taxon>Glomeromycotina</taxon>
        <taxon>Glomeromycetes</taxon>
        <taxon>Diversisporales</taxon>
        <taxon>Gigasporaceae</taxon>
        <taxon>Racocetra</taxon>
    </lineage>
</organism>
<comment type="caution">
    <text evidence="1">The sequence shown here is derived from an EMBL/GenBank/DDBJ whole genome shotgun (WGS) entry which is preliminary data.</text>
</comment>